<dbReference type="InterPro" id="IPR037151">
    <property type="entry name" value="AlkB-like_sf"/>
</dbReference>
<feature type="domain" description="Fe2OG dioxygenase" evidence="1">
    <location>
        <begin position="94"/>
        <end position="186"/>
    </location>
</feature>
<dbReference type="InterPro" id="IPR005123">
    <property type="entry name" value="Oxoglu/Fe-dep_dioxygenase_dom"/>
</dbReference>
<dbReference type="InterPro" id="IPR027450">
    <property type="entry name" value="AlkB-like"/>
</dbReference>
<dbReference type="GO" id="GO:0016491">
    <property type="term" value="F:oxidoreductase activity"/>
    <property type="evidence" value="ECO:0007669"/>
    <property type="project" value="TreeGrafter"/>
</dbReference>
<proteinExistence type="predicted"/>
<dbReference type="Gene3D" id="2.60.120.590">
    <property type="entry name" value="Alpha-ketoglutarate-dependent dioxygenase AlkB-like"/>
    <property type="match status" value="1"/>
</dbReference>
<evidence type="ECO:0000313" key="2">
    <source>
        <dbReference type="EMBL" id="CAA9481116.1"/>
    </source>
</evidence>
<sequence>MPPRVPPGTEQPEGLSYVENFIDEEEEAQLRDLLEGLDFRSITMRGQTARRTVRHFNLGYGYETGAVTPADPLPCSMVWLRDRCASLMERNPEDLVQVLVTRYPPDAGIGWHRDAPKFGSKIAGVSLLAPCRMRFRRTVGGVRSVGELDLARRSAYLLNGQARWSWQHSIPAAKAERYSITFRTLRRNGGADDAASPAARR</sequence>
<dbReference type="InterPro" id="IPR032857">
    <property type="entry name" value="ALKBH4"/>
</dbReference>
<reference evidence="2" key="1">
    <citation type="submission" date="2020-02" db="EMBL/GenBank/DDBJ databases">
        <authorList>
            <person name="Meier V. D."/>
        </authorList>
    </citation>
    <scope>NUCLEOTIDE SEQUENCE</scope>
    <source>
        <strain evidence="2">AVDCRST_MAG17</strain>
    </source>
</reference>
<accession>A0A6J4RXA4</accession>
<dbReference type="GO" id="GO:0032451">
    <property type="term" value="F:demethylase activity"/>
    <property type="evidence" value="ECO:0007669"/>
    <property type="project" value="TreeGrafter"/>
</dbReference>
<dbReference type="EMBL" id="CADCVV010000011">
    <property type="protein sequence ID" value="CAA9481116.1"/>
    <property type="molecule type" value="Genomic_DNA"/>
</dbReference>
<dbReference type="PANTHER" id="PTHR12463:SF1">
    <property type="entry name" value="2-OXOGLUTARATE AND FE-DEPENDENT OXYGENASE FAMILY PROTEIN"/>
    <property type="match status" value="1"/>
</dbReference>
<protein>
    <recommendedName>
        <fullName evidence="1">Fe2OG dioxygenase domain-containing protein</fullName>
    </recommendedName>
</protein>
<name>A0A6J4RXA4_9ACTN</name>
<dbReference type="PANTHER" id="PTHR12463">
    <property type="entry name" value="OXYGENASE-RELATED"/>
    <property type="match status" value="1"/>
</dbReference>
<dbReference type="AlphaFoldDB" id="A0A6J4RXA4"/>
<dbReference type="PROSITE" id="PS51471">
    <property type="entry name" value="FE2OG_OXY"/>
    <property type="match status" value="1"/>
</dbReference>
<dbReference type="Pfam" id="PF13532">
    <property type="entry name" value="2OG-FeII_Oxy_2"/>
    <property type="match status" value="1"/>
</dbReference>
<evidence type="ECO:0000259" key="1">
    <source>
        <dbReference type="PROSITE" id="PS51471"/>
    </source>
</evidence>
<gene>
    <name evidence="2" type="ORF">AVDCRST_MAG17-170</name>
</gene>
<organism evidence="2">
    <name type="scientific">uncultured Solirubrobacterales bacterium</name>
    <dbReference type="NCBI Taxonomy" id="768556"/>
    <lineage>
        <taxon>Bacteria</taxon>
        <taxon>Bacillati</taxon>
        <taxon>Actinomycetota</taxon>
        <taxon>Thermoleophilia</taxon>
        <taxon>Solirubrobacterales</taxon>
        <taxon>environmental samples</taxon>
    </lineage>
</organism>
<dbReference type="SUPFAM" id="SSF51197">
    <property type="entry name" value="Clavaminate synthase-like"/>
    <property type="match status" value="1"/>
</dbReference>
<dbReference type="GO" id="GO:0070988">
    <property type="term" value="P:demethylation"/>
    <property type="evidence" value="ECO:0007669"/>
    <property type="project" value="InterPro"/>
</dbReference>